<evidence type="ECO:0000313" key="1">
    <source>
        <dbReference type="EMBL" id="KNE02460.1"/>
    </source>
</evidence>
<accession>A0A0L0P888</accession>
<comment type="caution">
    <text evidence="1">The sequence shown here is derived from an EMBL/GenBank/DDBJ whole genome shotgun (WGS) entry which is preliminary data.</text>
</comment>
<name>A0A0L0P888_CANAR</name>
<sequence>MDGSNVSARSSKESEALISGKRSTDAKWLVDQNRKESNLRRRVEFILGDNGGIGSDAAV</sequence>
<dbReference type="Proteomes" id="UP000037122">
    <property type="component" value="Unassembled WGS sequence"/>
</dbReference>
<dbReference type="EMBL" id="LGST01000003">
    <property type="protein sequence ID" value="KNE02460.1"/>
    <property type="molecule type" value="Genomic_DNA"/>
</dbReference>
<protein>
    <submittedName>
        <fullName evidence="1">Uncharacterized protein</fullName>
    </submittedName>
</protein>
<dbReference type="VEuPathDB" id="FungiDB:QG37_00263"/>
<organism evidence="1 2">
    <name type="scientific">Candidozyma auris</name>
    <name type="common">Yeast</name>
    <name type="synonym">Candida auris</name>
    <dbReference type="NCBI Taxonomy" id="498019"/>
    <lineage>
        <taxon>Eukaryota</taxon>
        <taxon>Fungi</taxon>
        <taxon>Dikarya</taxon>
        <taxon>Ascomycota</taxon>
        <taxon>Saccharomycotina</taxon>
        <taxon>Pichiomycetes</taxon>
        <taxon>Metschnikowiaceae</taxon>
        <taxon>Candidozyma</taxon>
    </lineage>
</organism>
<proteinExistence type="predicted"/>
<gene>
    <name evidence="1" type="ORF">QG37_00263</name>
</gene>
<dbReference type="AlphaFoldDB" id="A0A0L0P888"/>
<evidence type="ECO:0000313" key="2">
    <source>
        <dbReference type="Proteomes" id="UP000037122"/>
    </source>
</evidence>
<reference evidence="2" key="1">
    <citation type="journal article" date="2015" name="BMC Genomics">
        <title>Draft genome of a commonly misdiagnosed multidrug resistant pathogen Candida auris.</title>
        <authorList>
            <person name="Chatterjee S."/>
            <person name="Alampalli S.V."/>
            <person name="Nageshan R.K."/>
            <person name="Chettiar S.T."/>
            <person name="Joshi S."/>
            <person name="Tatu U.S."/>
        </authorList>
    </citation>
    <scope>NUCLEOTIDE SEQUENCE [LARGE SCALE GENOMIC DNA]</scope>
    <source>
        <strain evidence="2">6684</strain>
    </source>
</reference>